<evidence type="ECO:0000256" key="5">
    <source>
        <dbReference type="RuleBase" id="RU003869"/>
    </source>
</evidence>
<dbReference type="HOGENOM" id="CLU_065464_1_2_5"/>
<dbReference type="InterPro" id="IPR000702">
    <property type="entry name" value="Ribosomal_uL6-like"/>
</dbReference>
<dbReference type="GO" id="GO:0002181">
    <property type="term" value="P:cytoplasmic translation"/>
    <property type="evidence" value="ECO:0007669"/>
    <property type="project" value="TreeGrafter"/>
</dbReference>
<dbReference type="Gene3D" id="3.90.930.12">
    <property type="entry name" value="Ribosomal protein L6, alpha-beta domain"/>
    <property type="match status" value="2"/>
</dbReference>
<dbReference type="InterPro" id="IPR036789">
    <property type="entry name" value="Ribosomal_uL6-like_a/b-dom_sf"/>
</dbReference>
<dbReference type="InterPro" id="IPR020040">
    <property type="entry name" value="Ribosomal_uL6_a/b-dom"/>
</dbReference>
<dbReference type="HAMAP" id="MF_01365_B">
    <property type="entry name" value="Ribosomal_uL6_B"/>
    <property type="match status" value="1"/>
</dbReference>
<dbReference type="SUPFAM" id="SSF56053">
    <property type="entry name" value="Ribosomal protein L6"/>
    <property type="match status" value="2"/>
</dbReference>
<reference evidence="8 9" key="1">
    <citation type="journal article" date="2012" name="Stand. Genomic Sci.">
        <title>Complete genome sequence of Liberibacter crescens BT-1.</title>
        <authorList>
            <person name="Leonard M.T."/>
            <person name="Fagen J.R."/>
            <person name="Davis-Richardson A.G."/>
            <person name="Davis M.J."/>
            <person name="Triplett E.W."/>
        </authorList>
    </citation>
    <scope>NUCLEOTIDE SEQUENCE [LARGE SCALE GENOMIC DNA]</scope>
    <source>
        <strain evidence="8 9">BT-1</strain>
    </source>
</reference>
<evidence type="ECO:0000313" key="9">
    <source>
        <dbReference type="Proteomes" id="UP000010799"/>
    </source>
</evidence>
<evidence type="ECO:0000259" key="7">
    <source>
        <dbReference type="Pfam" id="PF00347"/>
    </source>
</evidence>
<dbReference type="EMBL" id="CP003789">
    <property type="protein sequence ID" value="AGA64417.1"/>
    <property type="molecule type" value="Genomic_DNA"/>
</dbReference>
<comment type="subunit">
    <text evidence="4">Part of the 50S ribosomal subunit.</text>
</comment>
<dbReference type="AlphaFoldDB" id="L0ETY0"/>
<comment type="function">
    <text evidence="4 6">This protein binds to the 23S rRNA, and is important in its secondary structure. It is located near the subunit interface in the base of the L7/L12 stalk, and near the tRNA binding site of the peptidyltransferase center.</text>
</comment>
<dbReference type="PRINTS" id="PR00059">
    <property type="entry name" value="RIBOSOMALL6"/>
</dbReference>
<sequence>MMSRIGKKPIQIPSNVEVKLEGKKITAKGPKGELFFVADNEINFNIQDGMVIVNPINKSNKALSKWGMSRTILANILKGVQEGYERKLEVSGVGYRASISGSSLNLSLGFSHEVLYHPPEGINISVPKPTEILIFGIDKQKVNQVAAEVRRYRRPDPYKGKGIRRVNEVIVRKEGKKK</sequence>
<keyword evidence="2 4" id="KW-0689">Ribosomal protein</keyword>
<dbReference type="PROSITE" id="PS00525">
    <property type="entry name" value="RIBOSOMAL_L6_1"/>
    <property type="match status" value="1"/>
</dbReference>
<keyword evidence="4 6" id="KW-0699">rRNA-binding</keyword>
<dbReference type="GO" id="GO:0003735">
    <property type="term" value="F:structural constituent of ribosome"/>
    <property type="evidence" value="ECO:0007669"/>
    <property type="project" value="UniProtKB-UniRule"/>
</dbReference>
<gene>
    <name evidence="4" type="primary">rplF</name>
    <name evidence="8" type="ordered locus">B488_04250</name>
</gene>
<dbReference type="PANTHER" id="PTHR11655">
    <property type="entry name" value="60S/50S RIBOSOMAL PROTEIN L6/L9"/>
    <property type="match status" value="1"/>
</dbReference>
<name>L0ETY0_LIBCB</name>
<dbReference type="PANTHER" id="PTHR11655:SF14">
    <property type="entry name" value="LARGE RIBOSOMAL SUBUNIT PROTEIN UL6M"/>
    <property type="match status" value="1"/>
</dbReference>
<proteinExistence type="inferred from homology"/>
<evidence type="ECO:0000256" key="4">
    <source>
        <dbReference type="HAMAP-Rule" id="MF_01365"/>
    </source>
</evidence>
<feature type="domain" description="Large ribosomal subunit protein uL6 alpha-beta" evidence="7">
    <location>
        <begin position="92"/>
        <end position="164"/>
    </location>
</feature>
<dbReference type="KEGG" id="lcc:B488_04250"/>
<dbReference type="eggNOG" id="COG0097">
    <property type="taxonomic scope" value="Bacteria"/>
</dbReference>
<evidence type="ECO:0000256" key="3">
    <source>
        <dbReference type="ARBA" id="ARBA00023274"/>
    </source>
</evidence>
<evidence type="ECO:0000313" key="8">
    <source>
        <dbReference type="EMBL" id="AGA64417.1"/>
    </source>
</evidence>
<keyword evidence="4 6" id="KW-0694">RNA-binding</keyword>
<protein>
    <recommendedName>
        <fullName evidence="4">Large ribosomal subunit protein uL6</fullName>
    </recommendedName>
</protein>
<dbReference type="PATRIC" id="fig|1215343.11.peg.435"/>
<evidence type="ECO:0000256" key="6">
    <source>
        <dbReference type="RuleBase" id="RU003870"/>
    </source>
</evidence>
<dbReference type="STRING" id="1215343.B488_04250"/>
<evidence type="ECO:0000256" key="2">
    <source>
        <dbReference type="ARBA" id="ARBA00022980"/>
    </source>
</evidence>
<comment type="similarity">
    <text evidence="1 4 5">Belongs to the universal ribosomal protein uL6 family.</text>
</comment>
<dbReference type="FunFam" id="3.90.930.12:FF:000001">
    <property type="entry name" value="50S ribosomal protein L6"/>
    <property type="match status" value="1"/>
</dbReference>
<dbReference type="InterPro" id="IPR019906">
    <property type="entry name" value="Ribosomal_uL6_bac-type"/>
</dbReference>
<dbReference type="InterPro" id="IPR002358">
    <property type="entry name" value="Ribosomal_uL6_CS"/>
</dbReference>
<dbReference type="PIRSF" id="PIRSF002162">
    <property type="entry name" value="Ribosomal_L6"/>
    <property type="match status" value="1"/>
</dbReference>
<dbReference type="GO" id="GO:0022625">
    <property type="term" value="C:cytosolic large ribosomal subunit"/>
    <property type="evidence" value="ECO:0007669"/>
    <property type="project" value="UniProtKB-UniRule"/>
</dbReference>
<evidence type="ECO:0000256" key="1">
    <source>
        <dbReference type="ARBA" id="ARBA00009356"/>
    </source>
</evidence>
<keyword evidence="3 4" id="KW-0687">Ribonucleoprotein</keyword>
<keyword evidence="9" id="KW-1185">Reference proteome</keyword>
<dbReference type="GO" id="GO:0019843">
    <property type="term" value="F:rRNA binding"/>
    <property type="evidence" value="ECO:0007669"/>
    <property type="project" value="UniProtKB-UniRule"/>
</dbReference>
<dbReference type="Pfam" id="PF00347">
    <property type="entry name" value="Ribosomal_L6"/>
    <property type="match status" value="2"/>
</dbReference>
<feature type="domain" description="Large ribosomal subunit protein uL6 alpha-beta" evidence="7">
    <location>
        <begin position="12"/>
        <end position="83"/>
    </location>
</feature>
<organism evidence="8 9">
    <name type="scientific">Liberibacter crescens (strain BT-1)</name>
    <dbReference type="NCBI Taxonomy" id="1215343"/>
    <lineage>
        <taxon>Bacteria</taxon>
        <taxon>Pseudomonadati</taxon>
        <taxon>Pseudomonadota</taxon>
        <taxon>Alphaproteobacteria</taxon>
        <taxon>Hyphomicrobiales</taxon>
        <taxon>Rhizobiaceae</taxon>
        <taxon>Liberibacter</taxon>
    </lineage>
</organism>
<accession>L0ETY0</accession>
<dbReference type="NCBIfam" id="TIGR03654">
    <property type="entry name" value="L6_bact"/>
    <property type="match status" value="1"/>
</dbReference>
<dbReference type="Proteomes" id="UP000010799">
    <property type="component" value="Chromosome"/>
</dbReference>